<feature type="compositionally biased region" description="Gly residues" evidence="1">
    <location>
        <begin position="92"/>
        <end position="108"/>
    </location>
</feature>
<reference evidence="2 3" key="3">
    <citation type="journal article" date="2013" name="Rice">
        <title>Improvement of the Oryza sativa Nipponbare reference genome using next generation sequence and optical map data.</title>
        <authorList>
            <person name="Kawahara Y."/>
            <person name="de la Bastide M."/>
            <person name="Hamilton J.P."/>
            <person name="Kanamori H."/>
            <person name="McCombie W.R."/>
            <person name="Ouyang S."/>
            <person name="Schwartz D.C."/>
            <person name="Tanaka T."/>
            <person name="Wu J."/>
            <person name="Zhou S."/>
            <person name="Childs K.L."/>
            <person name="Davidson R.M."/>
            <person name="Lin H."/>
            <person name="Quesada-Ocampo L."/>
            <person name="Vaillancourt B."/>
            <person name="Sakai H."/>
            <person name="Lee S.S."/>
            <person name="Kim J."/>
            <person name="Numa H."/>
            <person name="Itoh T."/>
            <person name="Buell C.R."/>
            <person name="Matsumoto T."/>
        </authorList>
    </citation>
    <scope>NUCLEOTIDE SEQUENCE [LARGE SCALE GENOMIC DNA]</scope>
    <source>
        <strain evidence="3">cv. Nipponbare</strain>
    </source>
</reference>
<evidence type="ECO:0000256" key="1">
    <source>
        <dbReference type="SAM" id="MobiDB-lite"/>
    </source>
</evidence>
<protein>
    <submittedName>
        <fullName evidence="2">Os07g0151250 protein</fullName>
    </submittedName>
</protein>
<dbReference type="EMBL" id="AP014963">
    <property type="protein sequence ID" value="BAT00084.1"/>
    <property type="molecule type" value="Genomic_DNA"/>
</dbReference>
<sequence>HERECRHGQPAEDEERPRRPDGVRQRQERLRHRQVRHPVRRRRRAAAHAAVPQRVDLRVHDPRHRPHPRREGGDVQRQPRHRQPPRAAVEVGGLGGADGRGVGGGLVEHGGEEGEGEDDAGEADDEQLAPPGAVDEVDADEGAGGVEAGGDEGQRERRLVGGEPGELHDGGAVVHHRVDPHQLLEHL</sequence>
<feature type="non-terminal residue" evidence="2">
    <location>
        <position position="1"/>
    </location>
</feature>
<reference evidence="3" key="1">
    <citation type="journal article" date="2005" name="Nature">
        <title>The map-based sequence of the rice genome.</title>
        <authorList>
            <consortium name="International rice genome sequencing project (IRGSP)"/>
            <person name="Matsumoto T."/>
            <person name="Wu J."/>
            <person name="Kanamori H."/>
            <person name="Katayose Y."/>
            <person name="Fujisawa M."/>
            <person name="Namiki N."/>
            <person name="Mizuno H."/>
            <person name="Yamamoto K."/>
            <person name="Antonio B.A."/>
            <person name="Baba T."/>
            <person name="Sakata K."/>
            <person name="Nagamura Y."/>
            <person name="Aoki H."/>
            <person name="Arikawa K."/>
            <person name="Arita K."/>
            <person name="Bito T."/>
            <person name="Chiden Y."/>
            <person name="Fujitsuka N."/>
            <person name="Fukunaka R."/>
            <person name="Hamada M."/>
            <person name="Harada C."/>
            <person name="Hayashi A."/>
            <person name="Hijishita S."/>
            <person name="Honda M."/>
            <person name="Hosokawa S."/>
            <person name="Ichikawa Y."/>
            <person name="Idonuma A."/>
            <person name="Iijima M."/>
            <person name="Ikeda M."/>
            <person name="Ikeno M."/>
            <person name="Ito K."/>
            <person name="Ito S."/>
            <person name="Ito T."/>
            <person name="Ito Y."/>
            <person name="Ito Y."/>
            <person name="Iwabuchi A."/>
            <person name="Kamiya K."/>
            <person name="Karasawa W."/>
            <person name="Kurita K."/>
            <person name="Katagiri S."/>
            <person name="Kikuta A."/>
            <person name="Kobayashi H."/>
            <person name="Kobayashi N."/>
            <person name="Machita K."/>
            <person name="Maehara T."/>
            <person name="Masukawa M."/>
            <person name="Mizubayashi T."/>
            <person name="Mukai Y."/>
            <person name="Nagasaki H."/>
            <person name="Nagata Y."/>
            <person name="Naito S."/>
            <person name="Nakashima M."/>
            <person name="Nakama Y."/>
            <person name="Nakamichi Y."/>
            <person name="Nakamura M."/>
            <person name="Meguro A."/>
            <person name="Negishi M."/>
            <person name="Ohta I."/>
            <person name="Ohta T."/>
            <person name="Okamoto M."/>
            <person name="Ono N."/>
            <person name="Saji S."/>
            <person name="Sakaguchi M."/>
            <person name="Sakai K."/>
            <person name="Shibata M."/>
            <person name="Shimokawa T."/>
            <person name="Song J."/>
            <person name="Takazaki Y."/>
            <person name="Terasawa K."/>
            <person name="Tsugane M."/>
            <person name="Tsuji K."/>
            <person name="Ueda S."/>
            <person name="Waki K."/>
            <person name="Yamagata H."/>
            <person name="Yamamoto M."/>
            <person name="Yamamoto S."/>
            <person name="Yamane H."/>
            <person name="Yoshiki S."/>
            <person name="Yoshihara R."/>
            <person name="Yukawa K."/>
            <person name="Zhong H."/>
            <person name="Yano M."/>
            <person name="Yuan Q."/>
            <person name="Ouyang S."/>
            <person name="Liu J."/>
            <person name="Jones K.M."/>
            <person name="Gansberger K."/>
            <person name="Moffat K."/>
            <person name="Hill J."/>
            <person name="Bera J."/>
            <person name="Fadrosh D."/>
            <person name="Jin S."/>
            <person name="Johri S."/>
            <person name="Kim M."/>
            <person name="Overton L."/>
            <person name="Reardon M."/>
            <person name="Tsitrin T."/>
            <person name="Vuong H."/>
            <person name="Weaver B."/>
            <person name="Ciecko A."/>
            <person name="Tallon L."/>
            <person name="Jackson J."/>
            <person name="Pai G."/>
            <person name="Aken S.V."/>
            <person name="Utterback T."/>
            <person name="Reidmuller S."/>
            <person name="Feldblyum T."/>
            <person name="Hsiao J."/>
            <person name="Zismann V."/>
            <person name="Iobst S."/>
            <person name="de Vazeille A.R."/>
            <person name="Buell C.R."/>
            <person name="Ying K."/>
            <person name="Li Y."/>
            <person name="Lu T."/>
            <person name="Huang Y."/>
            <person name="Zhao Q."/>
            <person name="Feng Q."/>
            <person name="Zhang L."/>
            <person name="Zhu J."/>
            <person name="Weng Q."/>
            <person name="Mu J."/>
            <person name="Lu Y."/>
            <person name="Fan D."/>
            <person name="Liu Y."/>
            <person name="Guan J."/>
            <person name="Zhang Y."/>
            <person name="Yu S."/>
            <person name="Liu X."/>
            <person name="Zhang Y."/>
            <person name="Hong G."/>
            <person name="Han B."/>
            <person name="Choisne N."/>
            <person name="Demange N."/>
            <person name="Orjeda G."/>
            <person name="Samain S."/>
            <person name="Cattolico L."/>
            <person name="Pelletier E."/>
            <person name="Couloux A."/>
            <person name="Segurens B."/>
            <person name="Wincker P."/>
            <person name="D'Hont A."/>
            <person name="Scarpelli C."/>
            <person name="Weissenbach J."/>
            <person name="Salanoubat M."/>
            <person name="Quetier F."/>
            <person name="Yu Y."/>
            <person name="Kim H.R."/>
            <person name="Rambo T."/>
            <person name="Currie J."/>
            <person name="Collura K."/>
            <person name="Luo M."/>
            <person name="Yang T."/>
            <person name="Ammiraju J.S.S."/>
            <person name="Engler F."/>
            <person name="Soderlund C."/>
            <person name="Wing R.A."/>
            <person name="Palmer L.E."/>
            <person name="de la Bastide M."/>
            <person name="Spiegel L."/>
            <person name="Nascimento L."/>
            <person name="Zutavern T."/>
            <person name="O'Shaughnessy A."/>
            <person name="Dike S."/>
            <person name="Dedhia N."/>
            <person name="Preston R."/>
            <person name="Balija V."/>
            <person name="McCombie W.R."/>
            <person name="Chow T."/>
            <person name="Chen H."/>
            <person name="Chung M."/>
            <person name="Chen C."/>
            <person name="Shaw J."/>
            <person name="Wu H."/>
            <person name="Hsiao K."/>
            <person name="Chao Y."/>
            <person name="Chu M."/>
            <person name="Cheng C."/>
            <person name="Hour A."/>
            <person name="Lee P."/>
            <person name="Lin S."/>
            <person name="Lin Y."/>
            <person name="Liou J."/>
            <person name="Liu S."/>
            <person name="Hsing Y."/>
            <person name="Raghuvanshi S."/>
            <person name="Mohanty A."/>
            <person name="Bharti A.K."/>
            <person name="Gaur A."/>
            <person name="Gupta V."/>
            <person name="Kumar D."/>
            <person name="Ravi V."/>
            <person name="Vij S."/>
            <person name="Kapur A."/>
            <person name="Khurana P."/>
            <person name="Khurana P."/>
            <person name="Khurana J.P."/>
            <person name="Tyagi A.K."/>
            <person name="Gaikwad K."/>
            <person name="Singh A."/>
            <person name="Dalal V."/>
            <person name="Srivastava S."/>
            <person name="Dixit A."/>
            <person name="Pal A.K."/>
            <person name="Ghazi I.A."/>
            <person name="Yadav M."/>
            <person name="Pandit A."/>
            <person name="Bhargava A."/>
            <person name="Sureshbabu K."/>
            <person name="Batra K."/>
            <person name="Sharma T.R."/>
            <person name="Mohapatra T."/>
            <person name="Singh N.K."/>
            <person name="Messing J."/>
            <person name="Nelson A.B."/>
            <person name="Fuks G."/>
            <person name="Kavchok S."/>
            <person name="Keizer G."/>
            <person name="Linton E."/>
            <person name="Llaca V."/>
            <person name="Song R."/>
            <person name="Tanyolac B."/>
            <person name="Young S."/>
            <person name="Ho-Il K."/>
            <person name="Hahn J.H."/>
            <person name="Sangsakoo G."/>
            <person name="Vanavichit A."/>
            <person name="de Mattos Luiz.A.T."/>
            <person name="Zimmer P.D."/>
            <person name="Malone G."/>
            <person name="Dellagostin O."/>
            <person name="de Oliveira A.C."/>
            <person name="Bevan M."/>
            <person name="Bancroft I."/>
            <person name="Minx P."/>
            <person name="Cordum H."/>
            <person name="Wilson R."/>
            <person name="Cheng Z."/>
            <person name="Jin W."/>
            <person name="Jiang J."/>
            <person name="Leong S.A."/>
            <person name="Iwama H."/>
            <person name="Gojobori T."/>
            <person name="Itoh T."/>
            <person name="Niimura Y."/>
            <person name="Fujii Y."/>
            <person name="Habara T."/>
            <person name="Sakai H."/>
            <person name="Sato Y."/>
            <person name="Wilson G."/>
            <person name="Kumar K."/>
            <person name="McCouch S."/>
            <person name="Juretic N."/>
            <person name="Hoen D."/>
            <person name="Wright S."/>
            <person name="Bruskiewich R."/>
            <person name="Bureau T."/>
            <person name="Miyao A."/>
            <person name="Hirochika H."/>
            <person name="Nishikawa T."/>
            <person name="Kadowaki K."/>
            <person name="Sugiura M."/>
            <person name="Burr B."/>
            <person name="Sasaki T."/>
        </authorList>
    </citation>
    <scope>NUCLEOTIDE SEQUENCE [LARGE SCALE GENOMIC DNA]</scope>
    <source>
        <strain evidence="3">cv. Nipponbare</strain>
    </source>
</reference>
<keyword evidence="3" id="KW-1185">Reference proteome</keyword>
<dbReference type="PaxDb" id="39947-A0A0P0X293"/>
<gene>
    <name evidence="2" type="ordered locus">Os07g0151250</name>
    <name evidence="2" type="ORF">OSNPB_070151250</name>
</gene>
<evidence type="ECO:0000313" key="2">
    <source>
        <dbReference type="EMBL" id="BAT00084.1"/>
    </source>
</evidence>
<name>A0A0P0X293_ORYSJ</name>
<feature type="compositionally biased region" description="Basic residues" evidence="1">
    <location>
        <begin position="29"/>
        <end position="46"/>
    </location>
</feature>
<dbReference type="FunCoup" id="A0A0P0X293">
    <property type="interactions" value="1"/>
</dbReference>
<organism evidence="2 3">
    <name type="scientific">Oryza sativa subsp. japonica</name>
    <name type="common">Rice</name>
    <dbReference type="NCBI Taxonomy" id="39947"/>
    <lineage>
        <taxon>Eukaryota</taxon>
        <taxon>Viridiplantae</taxon>
        <taxon>Streptophyta</taxon>
        <taxon>Embryophyta</taxon>
        <taxon>Tracheophyta</taxon>
        <taxon>Spermatophyta</taxon>
        <taxon>Magnoliopsida</taxon>
        <taxon>Liliopsida</taxon>
        <taxon>Poales</taxon>
        <taxon>Poaceae</taxon>
        <taxon>BOP clade</taxon>
        <taxon>Oryzoideae</taxon>
        <taxon>Oryzeae</taxon>
        <taxon>Oryzinae</taxon>
        <taxon>Oryza</taxon>
        <taxon>Oryza sativa</taxon>
    </lineage>
</organism>
<accession>A0A0P0X293</accession>
<dbReference type="InParanoid" id="A0A0P0X293"/>
<feature type="region of interest" description="Disordered" evidence="1">
    <location>
        <begin position="1"/>
        <end position="187"/>
    </location>
</feature>
<proteinExistence type="predicted"/>
<feature type="compositionally biased region" description="Basic and acidic residues" evidence="1">
    <location>
        <begin position="1"/>
        <end position="28"/>
    </location>
</feature>
<feature type="compositionally biased region" description="Basic and acidic residues" evidence="1">
    <location>
        <begin position="152"/>
        <end position="169"/>
    </location>
</feature>
<feature type="compositionally biased region" description="Acidic residues" evidence="1">
    <location>
        <begin position="113"/>
        <end position="127"/>
    </location>
</feature>
<feature type="non-terminal residue" evidence="2">
    <location>
        <position position="187"/>
    </location>
</feature>
<dbReference type="AlphaFoldDB" id="A0A0P0X293"/>
<evidence type="ECO:0000313" key="3">
    <source>
        <dbReference type="Proteomes" id="UP000059680"/>
    </source>
</evidence>
<reference evidence="2 3" key="2">
    <citation type="journal article" date="2013" name="Plant Cell Physiol.">
        <title>Rice Annotation Project Database (RAP-DB): an integrative and interactive database for rice genomics.</title>
        <authorList>
            <person name="Sakai H."/>
            <person name="Lee S.S."/>
            <person name="Tanaka T."/>
            <person name="Numa H."/>
            <person name="Kim J."/>
            <person name="Kawahara Y."/>
            <person name="Wakimoto H."/>
            <person name="Yang C.C."/>
            <person name="Iwamoto M."/>
            <person name="Abe T."/>
            <person name="Yamada Y."/>
            <person name="Muto A."/>
            <person name="Inokuchi H."/>
            <person name="Ikemura T."/>
            <person name="Matsumoto T."/>
            <person name="Sasaki T."/>
            <person name="Itoh T."/>
        </authorList>
    </citation>
    <scope>NUCLEOTIDE SEQUENCE [LARGE SCALE GENOMIC DNA]</scope>
    <source>
        <strain evidence="3">cv. Nipponbare</strain>
    </source>
</reference>
<dbReference type="Proteomes" id="UP000059680">
    <property type="component" value="Chromosome 7"/>
</dbReference>
<feature type="compositionally biased region" description="Basic and acidic residues" evidence="1">
    <location>
        <begin position="176"/>
        <end position="187"/>
    </location>
</feature>
<dbReference type="Gramene" id="Os07t0151250-00">
    <property type="protein sequence ID" value="Os07t0151250-00"/>
    <property type="gene ID" value="Os07g0151250"/>
</dbReference>